<name>J0CT64_AURST</name>
<dbReference type="EMBL" id="JH688212">
    <property type="protein sequence ID" value="EJD33471.1"/>
    <property type="molecule type" value="Genomic_DNA"/>
</dbReference>
<evidence type="ECO:0000313" key="3">
    <source>
        <dbReference type="Proteomes" id="UP000006514"/>
    </source>
</evidence>
<dbReference type="Proteomes" id="UP000006514">
    <property type="component" value="Unassembled WGS sequence"/>
</dbReference>
<accession>J0CT64</accession>
<evidence type="ECO:0000313" key="2">
    <source>
        <dbReference type="EMBL" id="EJD33471.1"/>
    </source>
</evidence>
<proteinExistence type="predicted"/>
<dbReference type="KEGG" id="adl:AURDEDRAFT_109369"/>
<gene>
    <name evidence="2" type="ORF">AURDEDRAFT_109369</name>
</gene>
<keyword evidence="3" id="KW-1185">Reference proteome</keyword>
<sequence>MEGTGRSSSSEGHHNAPCLCTALTANLRPPAPPRPPPLHLGRSAAARVRPVGLVLPGARPSNWQGAMWVGRSCQAVREAAACSRATHSRRFQDNVDGHAYLPRRLTARHHPPEQGCAQRSSPPSDAAKDAPTPAVCRPCNASSTPIP</sequence>
<organism evidence="2 3">
    <name type="scientific">Auricularia subglabra (strain TFB-10046 / SS5)</name>
    <name type="common">White-rot fungus</name>
    <name type="synonym">Auricularia delicata (strain TFB10046)</name>
    <dbReference type="NCBI Taxonomy" id="717982"/>
    <lineage>
        <taxon>Eukaryota</taxon>
        <taxon>Fungi</taxon>
        <taxon>Dikarya</taxon>
        <taxon>Basidiomycota</taxon>
        <taxon>Agaricomycotina</taxon>
        <taxon>Agaricomycetes</taxon>
        <taxon>Auriculariales</taxon>
        <taxon>Auriculariaceae</taxon>
        <taxon>Auricularia</taxon>
    </lineage>
</organism>
<evidence type="ECO:0000256" key="1">
    <source>
        <dbReference type="SAM" id="MobiDB-lite"/>
    </source>
</evidence>
<reference evidence="3" key="1">
    <citation type="journal article" date="2012" name="Science">
        <title>The Paleozoic origin of enzymatic lignin decomposition reconstructed from 31 fungal genomes.</title>
        <authorList>
            <person name="Floudas D."/>
            <person name="Binder M."/>
            <person name="Riley R."/>
            <person name="Barry K."/>
            <person name="Blanchette R.A."/>
            <person name="Henrissat B."/>
            <person name="Martinez A.T."/>
            <person name="Otillar R."/>
            <person name="Spatafora J.W."/>
            <person name="Yadav J.S."/>
            <person name="Aerts A."/>
            <person name="Benoit I."/>
            <person name="Boyd A."/>
            <person name="Carlson A."/>
            <person name="Copeland A."/>
            <person name="Coutinho P.M."/>
            <person name="de Vries R.P."/>
            <person name="Ferreira P."/>
            <person name="Findley K."/>
            <person name="Foster B."/>
            <person name="Gaskell J."/>
            <person name="Glotzer D."/>
            <person name="Gorecki P."/>
            <person name="Heitman J."/>
            <person name="Hesse C."/>
            <person name="Hori C."/>
            <person name="Igarashi K."/>
            <person name="Jurgens J.A."/>
            <person name="Kallen N."/>
            <person name="Kersten P."/>
            <person name="Kohler A."/>
            <person name="Kuees U."/>
            <person name="Kumar T.K.A."/>
            <person name="Kuo A."/>
            <person name="LaButti K."/>
            <person name="Larrondo L.F."/>
            <person name="Lindquist E."/>
            <person name="Ling A."/>
            <person name="Lombard V."/>
            <person name="Lucas S."/>
            <person name="Lundell T."/>
            <person name="Martin R."/>
            <person name="McLaughlin D.J."/>
            <person name="Morgenstern I."/>
            <person name="Morin E."/>
            <person name="Murat C."/>
            <person name="Nagy L.G."/>
            <person name="Nolan M."/>
            <person name="Ohm R.A."/>
            <person name="Patyshakuliyeva A."/>
            <person name="Rokas A."/>
            <person name="Ruiz-Duenas F.J."/>
            <person name="Sabat G."/>
            <person name="Salamov A."/>
            <person name="Samejima M."/>
            <person name="Schmutz J."/>
            <person name="Slot J.C."/>
            <person name="St John F."/>
            <person name="Stenlid J."/>
            <person name="Sun H."/>
            <person name="Sun S."/>
            <person name="Syed K."/>
            <person name="Tsang A."/>
            <person name="Wiebenga A."/>
            <person name="Young D."/>
            <person name="Pisabarro A."/>
            <person name="Eastwood D.C."/>
            <person name="Martin F."/>
            <person name="Cullen D."/>
            <person name="Grigoriev I.V."/>
            <person name="Hibbett D.S."/>
        </authorList>
    </citation>
    <scope>NUCLEOTIDE SEQUENCE [LARGE SCALE GENOMIC DNA]</scope>
    <source>
        <strain evidence="3">TFB10046</strain>
    </source>
</reference>
<feature type="non-terminal residue" evidence="2">
    <location>
        <position position="147"/>
    </location>
</feature>
<protein>
    <submittedName>
        <fullName evidence="2">Uncharacterized protein</fullName>
    </submittedName>
</protein>
<feature type="region of interest" description="Disordered" evidence="1">
    <location>
        <begin position="104"/>
        <end position="147"/>
    </location>
</feature>
<dbReference type="InParanoid" id="J0CT64"/>
<dbReference type="AlphaFoldDB" id="J0CT64"/>